<reference evidence="2 3" key="1">
    <citation type="submission" date="2023-12" db="EMBL/GenBank/DDBJ databases">
        <title>Genome sequencing and assembly of bacterial species from a model synthetic community.</title>
        <authorList>
            <person name="Hogle S.L."/>
        </authorList>
    </citation>
    <scope>NUCLEOTIDE SEQUENCE [LARGE SCALE GENOMIC DNA]</scope>
    <source>
        <strain evidence="2 3">HAMBI_3031</strain>
    </source>
</reference>
<organism evidence="2 3">
    <name type="scientific">Niabella yanshanensis</name>
    <dbReference type="NCBI Taxonomy" id="577386"/>
    <lineage>
        <taxon>Bacteria</taxon>
        <taxon>Pseudomonadati</taxon>
        <taxon>Bacteroidota</taxon>
        <taxon>Chitinophagia</taxon>
        <taxon>Chitinophagales</taxon>
        <taxon>Chitinophagaceae</taxon>
        <taxon>Niabella</taxon>
    </lineage>
</organism>
<dbReference type="InterPro" id="IPR002686">
    <property type="entry name" value="Transposase_17"/>
</dbReference>
<dbReference type="InterPro" id="IPR036515">
    <property type="entry name" value="Transposase_17_sf"/>
</dbReference>
<sequence length="172" mass="20665">MVALITEYPQFFTATNLEWKPLLKTVANKEIVISSLRFLVENKRIKLYAFVIMPNHLHLIWQMQPLIHPTHVQRDFLKYTAQQIKYHMQQHDPEMLQAFFVGAADRMYQFWERNPLSIELRSHIFFQQKLDYIHFNPVRAGLCKYPEEYLYSSAQFYRTGVDNWGFLSHHAD</sequence>
<dbReference type="NCBIfam" id="NF047646">
    <property type="entry name" value="REP_Tyr_transpos"/>
    <property type="match status" value="1"/>
</dbReference>
<dbReference type="PANTHER" id="PTHR36966">
    <property type="entry name" value="REP-ASSOCIATED TYROSINE TRANSPOSASE"/>
    <property type="match status" value="1"/>
</dbReference>
<dbReference type="SUPFAM" id="SSF143422">
    <property type="entry name" value="Transposase IS200-like"/>
    <property type="match status" value="1"/>
</dbReference>
<dbReference type="PANTHER" id="PTHR36966:SF1">
    <property type="entry name" value="REP-ASSOCIATED TYROSINE TRANSPOSASE"/>
    <property type="match status" value="1"/>
</dbReference>
<name>A0ABZ0WB10_9BACT</name>
<evidence type="ECO:0000313" key="3">
    <source>
        <dbReference type="Proteomes" id="UP001325680"/>
    </source>
</evidence>
<evidence type="ECO:0000313" key="2">
    <source>
        <dbReference type="EMBL" id="WQD39748.1"/>
    </source>
</evidence>
<accession>A0ABZ0WB10</accession>
<feature type="domain" description="Transposase IS200-like" evidence="1">
    <location>
        <begin position="5"/>
        <end position="136"/>
    </location>
</feature>
<dbReference type="Pfam" id="PF01797">
    <property type="entry name" value="Y1_Tnp"/>
    <property type="match status" value="1"/>
</dbReference>
<protein>
    <submittedName>
        <fullName evidence="2">Transposase</fullName>
    </submittedName>
</protein>
<evidence type="ECO:0000259" key="1">
    <source>
        <dbReference type="SMART" id="SM01321"/>
    </source>
</evidence>
<gene>
    <name evidence="2" type="ORF">U0035_06260</name>
</gene>
<dbReference type="InterPro" id="IPR052715">
    <property type="entry name" value="RAYT_transposase"/>
</dbReference>
<dbReference type="RefSeq" id="WP_114789165.1">
    <property type="nucleotide sequence ID" value="NZ_CP139960.1"/>
</dbReference>
<dbReference type="Proteomes" id="UP001325680">
    <property type="component" value="Chromosome"/>
</dbReference>
<keyword evidence="3" id="KW-1185">Reference proteome</keyword>
<proteinExistence type="predicted"/>
<dbReference type="EMBL" id="CP139960">
    <property type="protein sequence ID" value="WQD39748.1"/>
    <property type="molecule type" value="Genomic_DNA"/>
</dbReference>
<dbReference type="SMART" id="SM01321">
    <property type="entry name" value="Y1_Tnp"/>
    <property type="match status" value="1"/>
</dbReference>
<dbReference type="Gene3D" id="3.30.70.1290">
    <property type="entry name" value="Transposase IS200-like"/>
    <property type="match status" value="1"/>
</dbReference>